<evidence type="ECO:0000313" key="1">
    <source>
        <dbReference type="EMBL" id="MDP9682400.1"/>
    </source>
</evidence>
<gene>
    <name evidence="1" type="ORF">J2S47_002902</name>
</gene>
<sequence>MTLAYGALALAIVLAVTVGALLSRWYVTPTAKRLAVPQVNDWGWCPEERTYRLHRYDRDDSRTCWTCETRTPGGAR</sequence>
<dbReference type="RefSeq" id="WP_189414586.1">
    <property type="nucleotide sequence ID" value="NZ_BMSM01000003.1"/>
</dbReference>
<name>A0ABT9LGM1_STRGD</name>
<proteinExistence type="predicted"/>
<accession>A0ABT9LGM1</accession>
<organism evidence="1 2">
    <name type="scientific">Streptomyces griseoviridis</name>
    <dbReference type="NCBI Taxonomy" id="45398"/>
    <lineage>
        <taxon>Bacteria</taxon>
        <taxon>Bacillati</taxon>
        <taxon>Actinomycetota</taxon>
        <taxon>Actinomycetes</taxon>
        <taxon>Kitasatosporales</taxon>
        <taxon>Streptomycetaceae</taxon>
        <taxon>Streptomyces</taxon>
    </lineage>
</organism>
<dbReference type="EMBL" id="JAURUD010000001">
    <property type="protein sequence ID" value="MDP9682400.1"/>
    <property type="molecule type" value="Genomic_DNA"/>
</dbReference>
<keyword evidence="2" id="KW-1185">Reference proteome</keyword>
<dbReference type="GeneID" id="91551851"/>
<reference evidence="1 2" key="1">
    <citation type="submission" date="2023-07" db="EMBL/GenBank/DDBJ databases">
        <title>Sequencing the genomes of 1000 actinobacteria strains.</title>
        <authorList>
            <person name="Klenk H.-P."/>
        </authorList>
    </citation>
    <scope>NUCLEOTIDE SEQUENCE [LARGE SCALE GENOMIC DNA]</scope>
    <source>
        <strain evidence="1 2">DSM 40229</strain>
    </source>
</reference>
<protein>
    <submittedName>
        <fullName evidence="1">Uncharacterized protein</fullName>
    </submittedName>
</protein>
<dbReference type="Proteomes" id="UP001231675">
    <property type="component" value="Unassembled WGS sequence"/>
</dbReference>
<evidence type="ECO:0000313" key="2">
    <source>
        <dbReference type="Proteomes" id="UP001231675"/>
    </source>
</evidence>
<comment type="caution">
    <text evidence="1">The sequence shown here is derived from an EMBL/GenBank/DDBJ whole genome shotgun (WGS) entry which is preliminary data.</text>
</comment>